<reference evidence="3 4" key="1">
    <citation type="journal article" date="2023" name="Commun. Biol.">
        <title>Genome analysis of Parmales, the sister group of diatoms, reveals the evolutionary specialization of diatoms from phago-mixotrophs to photoautotrophs.</title>
        <authorList>
            <person name="Ban H."/>
            <person name="Sato S."/>
            <person name="Yoshikawa S."/>
            <person name="Yamada K."/>
            <person name="Nakamura Y."/>
            <person name="Ichinomiya M."/>
            <person name="Sato N."/>
            <person name="Blanc-Mathieu R."/>
            <person name="Endo H."/>
            <person name="Kuwata A."/>
            <person name="Ogata H."/>
        </authorList>
    </citation>
    <scope>NUCLEOTIDE SEQUENCE [LARGE SCALE GENOMIC DNA]</scope>
</reference>
<dbReference type="EMBL" id="BRYB01003298">
    <property type="protein sequence ID" value="GMI34268.1"/>
    <property type="molecule type" value="Genomic_DNA"/>
</dbReference>
<protein>
    <submittedName>
        <fullName evidence="3">Uncharacterized protein</fullName>
    </submittedName>
</protein>
<accession>A0ABQ6MVN0</accession>
<proteinExistence type="predicted"/>
<comment type="caution">
    <text evidence="3">The sequence shown here is derived from an EMBL/GenBank/DDBJ whole genome shotgun (WGS) entry which is preliminary data.</text>
</comment>
<feature type="compositionally biased region" description="Gly residues" evidence="1">
    <location>
        <begin position="1060"/>
        <end position="1072"/>
    </location>
</feature>
<keyword evidence="4" id="KW-1185">Reference proteome</keyword>
<dbReference type="Gene3D" id="3.30.530.20">
    <property type="match status" value="2"/>
</dbReference>
<organism evidence="3 4">
    <name type="scientific">Tetraparma gracilis</name>
    <dbReference type="NCBI Taxonomy" id="2962635"/>
    <lineage>
        <taxon>Eukaryota</taxon>
        <taxon>Sar</taxon>
        <taxon>Stramenopiles</taxon>
        <taxon>Ochrophyta</taxon>
        <taxon>Bolidophyceae</taxon>
        <taxon>Parmales</taxon>
        <taxon>Triparmaceae</taxon>
        <taxon>Tetraparma</taxon>
    </lineage>
</organism>
<feature type="transmembrane region" description="Helical" evidence="2">
    <location>
        <begin position="868"/>
        <end position="891"/>
    </location>
</feature>
<sequence length="1078" mass="119708">MLGSKREVADASITMAEGGNRGGDLTANLSARLKQTKGEGGQLLNNTQFLKETGQFGWVETDARSAHVKLWTKYDTTKQGRVALVKAVTTVDCSSLETLAFMMMVRGRTALRAGEENGELARVIESETTRHDVRWAVVRREPFPLSTREYANRSVAYLDDITGHLMIATAPLPMTNIDYGSGRLFRFGRVVRGQMCSLIRIKSKGIHNTQCTVTLIRSWVPGGRAPSSVVLARLPTIVGDMIIARETCQRDEEIDRESLDKTVATFVRKGERKYDEEEEGIIARAIHVGEDFDKQQKYKTLESPNPLVRMSAHSSGREFGAVTILDEEVEKCAARGVNFASREDSTLAFEKGEFSRACWRASKNNDHSFYRRVVRPSRVPGVRPFEILGKMVWKWVDADTLVVAFRSGVLKDYPESRAFVRPSILSLSKFERLPPVSGVPQTRFTHAIQADFKLSALTSPLFLKRLLVDQLMSVCEARDYFDQSVKIEMASRAALRDELRIRAKYSAEQTEILKRGATAFGLFERARGKTTKVLGPPSVSQELLFTSDSSLAWGRSIGLVAADKEDLIAYVWDTEARSRWTRSHEKRAILEKKSAHHHVGYEKWTGTGKMRPREAVFDAVRKKITSKTWLVVHTETEHEKCWFSASCTHKGPREEMAKEMLIVLTGSKPAVDARRVARNDEKPAYAIVDTSTELTLTRVVEMVFETGPSCVLQVHSLLTMPWTAEQKFPTSLVLSLAVSCVTAGFTAAVISFDYDVSPRRRRNAPNLYGYIPDSSGSRAAIFVSMTLFSAFTAPTEGLVLSLFVSCFSRLIGKMVSDFVGVIQFRVAVEVGGAYWSWNFVVTIASTIVAARVFKSRDLEEGEFNPPDVFFTAVWVASAASLAAFLGILLLMKSKYRGSFLSIETGAQSVQNSFIFSDSDEAKHAIFSRQKRLWAPIRGEVQAWVHLNWQEWEAYKPEWFTDAWKLSLPDDIVPSSARTKLARMKYGVRKSDRMRANRNSLVDMVLGGSVASVASQASQASMASMVSTASIVPEEDVAHMLNSDLSQRDSAKGIELVQRSGGRGGGGGGGGGAVQPVIK</sequence>
<name>A0ABQ6MVN0_9STRA</name>
<keyword evidence="2" id="KW-0812">Transmembrane</keyword>
<dbReference type="InterPro" id="IPR023393">
    <property type="entry name" value="START-like_dom_sf"/>
</dbReference>
<keyword evidence="2" id="KW-1133">Transmembrane helix</keyword>
<dbReference type="SUPFAM" id="SSF55961">
    <property type="entry name" value="Bet v1-like"/>
    <property type="match status" value="2"/>
</dbReference>
<keyword evidence="2" id="KW-0472">Membrane</keyword>
<feature type="transmembrane region" description="Helical" evidence="2">
    <location>
        <begin position="732"/>
        <end position="754"/>
    </location>
</feature>
<evidence type="ECO:0000256" key="2">
    <source>
        <dbReference type="SAM" id="Phobius"/>
    </source>
</evidence>
<feature type="region of interest" description="Disordered" evidence="1">
    <location>
        <begin position="1058"/>
        <end position="1078"/>
    </location>
</feature>
<evidence type="ECO:0000256" key="1">
    <source>
        <dbReference type="SAM" id="MobiDB-lite"/>
    </source>
</evidence>
<gene>
    <name evidence="3" type="ORF">TeGR_g4017</name>
</gene>
<dbReference type="Proteomes" id="UP001165060">
    <property type="component" value="Unassembled WGS sequence"/>
</dbReference>
<evidence type="ECO:0000313" key="3">
    <source>
        <dbReference type="EMBL" id="GMI34268.1"/>
    </source>
</evidence>
<feature type="transmembrane region" description="Helical" evidence="2">
    <location>
        <begin position="834"/>
        <end position="853"/>
    </location>
</feature>
<evidence type="ECO:0000313" key="4">
    <source>
        <dbReference type="Proteomes" id="UP001165060"/>
    </source>
</evidence>